<feature type="non-terminal residue" evidence="2">
    <location>
        <position position="98"/>
    </location>
</feature>
<keyword evidence="1" id="KW-1133">Transmembrane helix</keyword>
<reference evidence="2 3" key="1">
    <citation type="journal article" date="2018" name="Front. Plant Sci.">
        <title>Red Clover (Trifolium pratense) and Zigzag Clover (T. medium) - A Picture of Genomic Similarities and Differences.</title>
        <authorList>
            <person name="Dluhosova J."/>
            <person name="Istvanek J."/>
            <person name="Nedelnik J."/>
            <person name="Repkova J."/>
        </authorList>
    </citation>
    <scope>NUCLEOTIDE SEQUENCE [LARGE SCALE GENOMIC DNA]</scope>
    <source>
        <strain evidence="3">cv. 10/8</strain>
        <tissue evidence="2">Leaf</tissue>
    </source>
</reference>
<sequence>ENPYGLCDVDSRSGGATRAFSGGTPGKGHTLRHFWGYIDPFGVGLVLPLWHRSVRILEDFGFVFVVVSRFAVAFGLSVEICNRSHGKRSHVSSMELDR</sequence>
<dbReference type="EMBL" id="LXQA010017155">
    <property type="protein sequence ID" value="MCH89905.1"/>
    <property type="molecule type" value="Genomic_DNA"/>
</dbReference>
<dbReference type="AlphaFoldDB" id="A0A392MS89"/>
<keyword evidence="1" id="KW-0812">Transmembrane</keyword>
<keyword evidence="1" id="KW-0472">Membrane</keyword>
<protein>
    <submittedName>
        <fullName evidence="2">Uncharacterized protein</fullName>
    </submittedName>
</protein>
<evidence type="ECO:0000313" key="2">
    <source>
        <dbReference type="EMBL" id="MCH89905.1"/>
    </source>
</evidence>
<dbReference type="Proteomes" id="UP000265520">
    <property type="component" value="Unassembled WGS sequence"/>
</dbReference>
<feature type="transmembrane region" description="Helical" evidence="1">
    <location>
        <begin position="60"/>
        <end position="78"/>
    </location>
</feature>
<organism evidence="2 3">
    <name type="scientific">Trifolium medium</name>
    <dbReference type="NCBI Taxonomy" id="97028"/>
    <lineage>
        <taxon>Eukaryota</taxon>
        <taxon>Viridiplantae</taxon>
        <taxon>Streptophyta</taxon>
        <taxon>Embryophyta</taxon>
        <taxon>Tracheophyta</taxon>
        <taxon>Spermatophyta</taxon>
        <taxon>Magnoliopsida</taxon>
        <taxon>eudicotyledons</taxon>
        <taxon>Gunneridae</taxon>
        <taxon>Pentapetalae</taxon>
        <taxon>rosids</taxon>
        <taxon>fabids</taxon>
        <taxon>Fabales</taxon>
        <taxon>Fabaceae</taxon>
        <taxon>Papilionoideae</taxon>
        <taxon>50 kb inversion clade</taxon>
        <taxon>NPAAA clade</taxon>
        <taxon>Hologalegina</taxon>
        <taxon>IRL clade</taxon>
        <taxon>Trifolieae</taxon>
        <taxon>Trifolium</taxon>
    </lineage>
</organism>
<keyword evidence="3" id="KW-1185">Reference proteome</keyword>
<name>A0A392MS89_9FABA</name>
<feature type="non-terminal residue" evidence="2">
    <location>
        <position position="1"/>
    </location>
</feature>
<proteinExistence type="predicted"/>
<comment type="caution">
    <text evidence="2">The sequence shown here is derived from an EMBL/GenBank/DDBJ whole genome shotgun (WGS) entry which is preliminary data.</text>
</comment>
<accession>A0A392MS89</accession>
<evidence type="ECO:0000256" key="1">
    <source>
        <dbReference type="SAM" id="Phobius"/>
    </source>
</evidence>
<evidence type="ECO:0000313" key="3">
    <source>
        <dbReference type="Proteomes" id="UP000265520"/>
    </source>
</evidence>
<gene>
    <name evidence="2" type="ORF">A2U01_0010809</name>
</gene>